<protein>
    <submittedName>
        <fullName evidence="2">Uncharacterized protein</fullName>
    </submittedName>
</protein>
<proteinExistence type="predicted"/>
<dbReference type="EMBL" id="KQ989001">
    <property type="protein sequence ID" value="KZV55148.1"/>
    <property type="molecule type" value="Genomic_DNA"/>
</dbReference>
<name>A0A2Z7DCR7_9LAMI</name>
<feature type="region of interest" description="Disordered" evidence="1">
    <location>
        <begin position="59"/>
        <end position="78"/>
    </location>
</feature>
<evidence type="ECO:0000313" key="3">
    <source>
        <dbReference type="Proteomes" id="UP000250235"/>
    </source>
</evidence>
<feature type="region of interest" description="Disordered" evidence="1">
    <location>
        <begin position="1"/>
        <end position="23"/>
    </location>
</feature>
<gene>
    <name evidence="2" type="ORF">F511_30338</name>
</gene>
<sequence>MPKASMKAENLENSKIEMDENEWKSDSVDQNLNFINTKPVIILLTVQIDVQSQSIIEDVQDGYGQTNSDRRRPDRRRKPRWMLTRDEFIVKDEDEDGAEEESVRSLTSSR</sequence>
<evidence type="ECO:0000313" key="2">
    <source>
        <dbReference type="EMBL" id="KZV55148.1"/>
    </source>
</evidence>
<accession>A0A2Z7DCR7</accession>
<dbReference type="AlphaFoldDB" id="A0A2Z7DCR7"/>
<feature type="compositionally biased region" description="Basic and acidic residues" evidence="1">
    <location>
        <begin position="9"/>
        <end position="23"/>
    </location>
</feature>
<dbReference type="Proteomes" id="UP000250235">
    <property type="component" value="Unassembled WGS sequence"/>
</dbReference>
<organism evidence="2 3">
    <name type="scientific">Dorcoceras hygrometricum</name>
    <dbReference type="NCBI Taxonomy" id="472368"/>
    <lineage>
        <taxon>Eukaryota</taxon>
        <taxon>Viridiplantae</taxon>
        <taxon>Streptophyta</taxon>
        <taxon>Embryophyta</taxon>
        <taxon>Tracheophyta</taxon>
        <taxon>Spermatophyta</taxon>
        <taxon>Magnoliopsida</taxon>
        <taxon>eudicotyledons</taxon>
        <taxon>Gunneridae</taxon>
        <taxon>Pentapetalae</taxon>
        <taxon>asterids</taxon>
        <taxon>lamiids</taxon>
        <taxon>Lamiales</taxon>
        <taxon>Gesneriaceae</taxon>
        <taxon>Didymocarpoideae</taxon>
        <taxon>Trichosporeae</taxon>
        <taxon>Loxocarpinae</taxon>
        <taxon>Dorcoceras</taxon>
    </lineage>
</organism>
<evidence type="ECO:0000256" key="1">
    <source>
        <dbReference type="SAM" id="MobiDB-lite"/>
    </source>
</evidence>
<reference evidence="2 3" key="1">
    <citation type="journal article" date="2015" name="Proc. Natl. Acad. Sci. U.S.A.">
        <title>The resurrection genome of Boea hygrometrica: A blueprint for survival of dehydration.</title>
        <authorList>
            <person name="Xiao L."/>
            <person name="Yang G."/>
            <person name="Zhang L."/>
            <person name="Yang X."/>
            <person name="Zhao S."/>
            <person name="Ji Z."/>
            <person name="Zhou Q."/>
            <person name="Hu M."/>
            <person name="Wang Y."/>
            <person name="Chen M."/>
            <person name="Xu Y."/>
            <person name="Jin H."/>
            <person name="Xiao X."/>
            <person name="Hu G."/>
            <person name="Bao F."/>
            <person name="Hu Y."/>
            <person name="Wan P."/>
            <person name="Li L."/>
            <person name="Deng X."/>
            <person name="Kuang T."/>
            <person name="Xiang C."/>
            <person name="Zhu J.K."/>
            <person name="Oliver M.J."/>
            <person name="He Y."/>
        </authorList>
    </citation>
    <scope>NUCLEOTIDE SEQUENCE [LARGE SCALE GENOMIC DNA]</scope>
    <source>
        <strain evidence="3">cv. XS01</strain>
    </source>
</reference>
<keyword evidence="3" id="KW-1185">Reference proteome</keyword>